<comment type="caution">
    <text evidence="1">The sequence shown here is derived from an EMBL/GenBank/DDBJ whole genome shotgun (WGS) entry which is preliminary data.</text>
</comment>
<dbReference type="Proteomes" id="UP000012117">
    <property type="component" value="Unassembled WGS sequence"/>
</dbReference>
<evidence type="ECO:0000313" key="1">
    <source>
        <dbReference type="EMBL" id="EMP05448.1"/>
    </source>
</evidence>
<proteinExistence type="predicted"/>
<protein>
    <submittedName>
        <fullName evidence="1">Uncharacterized protein</fullName>
    </submittedName>
</protein>
<sequence>MFLNFLIDCTKANRYFSILTSELFSILLKQFCFDIQDEKIPDNANTFLRKETQVIKNEISENKRSLS</sequence>
<accession>M6ZG35</accession>
<gene>
    <name evidence="1" type="ORF">LEP1GSC124_2683</name>
</gene>
<dbReference type="AlphaFoldDB" id="M6ZG35"/>
<reference evidence="1 2" key="1">
    <citation type="submission" date="2013-01" db="EMBL/GenBank/DDBJ databases">
        <authorList>
            <person name="Harkins D.M."/>
            <person name="Durkin A.S."/>
            <person name="Brinkac L.M."/>
            <person name="Haft D.H."/>
            <person name="Selengut J.D."/>
            <person name="Sanka R."/>
            <person name="DePew J."/>
            <person name="Purushe J."/>
            <person name="Picardeau M."/>
            <person name="Werts C."/>
            <person name="Goarant C."/>
            <person name="Vinetz J.M."/>
            <person name="Sutton G.G."/>
            <person name="Nierman W.C."/>
            <person name="Fouts D.E."/>
        </authorList>
    </citation>
    <scope>NUCLEOTIDE SEQUENCE [LARGE SCALE GENOMIC DNA]</scope>
    <source>
        <strain evidence="1 2">200701872</strain>
    </source>
</reference>
<organism evidence="1 2">
    <name type="scientific">Leptospira interrogans serovar Pyrogenes str. 200701872</name>
    <dbReference type="NCBI Taxonomy" id="1193029"/>
    <lineage>
        <taxon>Bacteria</taxon>
        <taxon>Pseudomonadati</taxon>
        <taxon>Spirochaetota</taxon>
        <taxon>Spirochaetia</taxon>
        <taxon>Leptospirales</taxon>
        <taxon>Leptospiraceae</taxon>
        <taxon>Leptospira</taxon>
    </lineage>
</organism>
<evidence type="ECO:0000313" key="2">
    <source>
        <dbReference type="Proteomes" id="UP000012117"/>
    </source>
</evidence>
<dbReference type="EMBL" id="AKWN02000436">
    <property type="protein sequence ID" value="EMP05448.1"/>
    <property type="molecule type" value="Genomic_DNA"/>
</dbReference>
<dbReference type="BioCyc" id="LINT1193029:G11R4-4050-MONOMER"/>
<name>M6ZG35_LEPIR</name>